<evidence type="ECO:0000313" key="2">
    <source>
        <dbReference type="EMBL" id="QHT24601.1"/>
    </source>
</evidence>
<evidence type="ECO:0000256" key="1">
    <source>
        <dbReference type="SAM" id="Phobius"/>
    </source>
</evidence>
<reference evidence="2" key="1">
    <citation type="journal article" date="2020" name="Nature">
        <title>Giant virus diversity and host interactions through global metagenomics.</title>
        <authorList>
            <person name="Schulz F."/>
            <person name="Roux S."/>
            <person name="Paez-Espino D."/>
            <person name="Jungbluth S."/>
            <person name="Walsh D.A."/>
            <person name="Denef V.J."/>
            <person name="McMahon K.D."/>
            <person name="Konstantinidis K.T."/>
            <person name="Eloe-Fadrosh E.A."/>
            <person name="Kyrpides N.C."/>
            <person name="Woyke T."/>
        </authorList>
    </citation>
    <scope>NUCLEOTIDE SEQUENCE</scope>
    <source>
        <strain evidence="2">GVMAG-M-3300023179-150</strain>
    </source>
</reference>
<protein>
    <submittedName>
        <fullName evidence="2">Uncharacterized protein</fullName>
    </submittedName>
</protein>
<feature type="transmembrane region" description="Helical" evidence="1">
    <location>
        <begin position="6"/>
        <end position="29"/>
    </location>
</feature>
<keyword evidence="1" id="KW-0812">Transmembrane</keyword>
<dbReference type="AlphaFoldDB" id="A0A6C0E7J8"/>
<keyword evidence="1" id="KW-1133">Transmembrane helix</keyword>
<feature type="transmembrane region" description="Helical" evidence="1">
    <location>
        <begin position="99"/>
        <end position="123"/>
    </location>
</feature>
<feature type="transmembrane region" description="Helical" evidence="1">
    <location>
        <begin position="129"/>
        <end position="145"/>
    </location>
</feature>
<proteinExistence type="predicted"/>
<sequence>MSYDEYSFYLVMAIGFLTAVTLNRGIYLYHKDKYVALEKSETELYSGNPGGVLYAGDDKKELRNQISTNRKTLSIQHFRVSLVGSVLTIIGGHLLKHPIISAGLMLGGVLNIIFSSVMSWGYLEEAEKFSISAVGLFSLIGYVVYKYKS</sequence>
<name>A0A6C0E7J8_9ZZZZ</name>
<dbReference type="EMBL" id="MN739746">
    <property type="protein sequence ID" value="QHT24601.1"/>
    <property type="molecule type" value="Genomic_DNA"/>
</dbReference>
<keyword evidence="1" id="KW-0472">Membrane</keyword>
<organism evidence="2">
    <name type="scientific">viral metagenome</name>
    <dbReference type="NCBI Taxonomy" id="1070528"/>
    <lineage>
        <taxon>unclassified sequences</taxon>
        <taxon>metagenomes</taxon>
        <taxon>organismal metagenomes</taxon>
    </lineage>
</organism>
<accession>A0A6C0E7J8</accession>